<evidence type="ECO:0000313" key="2">
    <source>
        <dbReference type="EMBL" id="ADB36254.1"/>
    </source>
</evidence>
<name>D2QCE3_SPILD</name>
<keyword evidence="1" id="KW-0812">Transmembrane</keyword>
<keyword evidence="1" id="KW-1133">Transmembrane helix</keyword>
<reference evidence="2 3" key="1">
    <citation type="journal article" date="2010" name="Stand. Genomic Sci.">
        <title>Complete genome sequence of Spirosoma linguale type strain (1).</title>
        <authorList>
            <person name="Lail K."/>
            <person name="Sikorski J."/>
            <person name="Saunders E."/>
            <person name="Lapidus A."/>
            <person name="Glavina Del Rio T."/>
            <person name="Copeland A."/>
            <person name="Tice H."/>
            <person name="Cheng J.-F."/>
            <person name="Lucas S."/>
            <person name="Nolan M."/>
            <person name="Bruce D."/>
            <person name="Goodwin L."/>
            <person name="Pitluck S."/>
            <person name="Ivanova N."/>
            <person name="Mavromatis K."/>
            <person name="Ovchinnikova G."/>
            <person name="Pati A."/>
            <person name="Chen A."/>
            <person name="Palaniappan K."/>
            <person name="Land M."/>
            <person name="Hauser L."/>
            <person name="Chang Y.-J."/>
            <person name="Jeffries C.D."/>
            <person name="Chain P."/>
            <person name="Brettin T."/>
            <person name="Detter J.C."/>
            <person name="Schuetze A."/>
            <person name="Rohde M."/>
            <person name="Tindall B.J."/>
            <person name="Goeker M."/>
            <person name="Bristow J."/>
            <person name="Eisen J.A."/>
            <person name="Markowitz V."/>
            <person name="Hugenholtz P."/>
            <person name="Kyrpides N.C."/>
            <person name="Klenk H.-P."/>
            <person name="Chen F."/>
        </authorList>
    </citation>
    <scope>NUCLEOTIDE SEQUENCE [LARGE SCALE GENOMIC DNA]</scope>
    <source>
        <strain evidence="3">ATCC 33905 / DSM 74 / LMG 10896 / Claus 1</strain>
    </source>
</reference>
<sequence length="97" mass="11316">MYTYQMLAKTMKNIGYLQRVGDRIDKIVCRLKIIFYLYITTLLALIFIVTQVLGQLYFWLKIFFDVCVSAVCPVLRATDSTYRELGERVNQCKSGQT</sequence>
<gene>
    <name evidence="2" type="ordered locus">Slin_0189</name>
</gene>
<dbReference type="Proteomes" id="UP000002028">
    <property type="component" value="Chromosome"/>
</dbReference>
<dbReference type="KEGG" id="sli:Slin_0189"/>
<proteinExistence type="predicted"/>
<accession>D2QCE3</accession>
<dbReference type="EMBL" id="CP001769">
    <property type="protein sequence ID" value="ADB36254.1"/>
    <property type="molecule type" value="Genomic_DNA"/>
</dbReference>
<dbReference type="STRING" id="504472.Slin_0189"/>
<keyword evidence="3" id="KW-1185">Reference proteome</keyword>
<evidence type="ECO:0000313" key="3">
    <source>
        <dbReference type="Proteomes" id="UP000002028"/>
    </source>
</evidence>
<organism evidence="2 3">
    <name type="scientific">Spirosoma linguale (strain ATCC 33905 / DSM 74 / LMG 10896 / Claus 1)</name>
    <dbReference type="NCBI Taxonomy" id="504472"/>
    <lineage>
        <taxon>Bacteria</taxon>
        <taxon>Pseudomonadati</taxon>
        <taxon>Bacteroidota</taxon>
        <taxon>Cytophagia</taxon>
        <taxon>Cytophagales</taxon>
        <taxon>Cytophagaceae</taxon>
        <taxon>Spirosoma</taxon>
    </lineage>
</organism>
<keyword evidence="1" id="KW-0472">Membrane</keyword>
<dbReference type="HOGENOM" id="CLU_2345270_0_0_10"/>
<protein>
    <submittedName>
        <fullName evidence="2">Uncharacterized protein</fullName>
    </submittedName>
</protein>
<dbReference type="AlphaFoldDB" id="D2QCE3"/>
<feature type="transmembrane region" description="Helical" evidence="1">
    <location>
        <begin position="33"/>
        <end position="50"/>
    </location>
</feature>
<evidence type="ECO:0000256" key="1">
    <source>
        <dbReference type="SAM" id="Phobius"/>
    </source>
</evidence>